<dbReference type="PANTHER" id="PTHR44259:SF25">
    <property type="entry name" value="F-BOX DOMAIN-CONTAINING PROTEIN"/>
    <property type="match status" value="1"/>
</dbReference>
<dbReference type="SMART" id="SM00256">
    <property type="entry name" value="FBOX"/>
    <property type="match status" value="1"/>
</dbReference>
<dbReference type="InterPro" id="IPR036047">
    <property type="entry name" value="F-box-like_dom_sf"/>
</dbReference>
<gene>
    <name evidence="3" type="ordered locus">AALP_Aa8g507900</name>
</gene>
<reference evidence="4" key="1">
    <citation type="journal article" date="2015" name="Nat. Plants">
        <title>Genome expansion of Arabis alpina linked with retrotransposition and reduced symmetric DNA methylation.</title>
        <authorList>
            <person name="Willing E.M."/>
            <person name="Rawat V."/>
            <person name="Mandakova T."/>
            <person name="Maumus F."/>
            <person name="James G.V."/>
            <person name="Nordstroem K.J."/>
            <person name="Becker C."/>
            <person name="Warthmann N."/>
            <person name="Chica C."/>
            <person name="Szarzynska B."/>
            <person name="Zytnicki M."/>
            <person name="Albani M.C."/>
            <person name="Kiefer C."/>
            <person name="Bergonzi S."/>
            <person name="Castaings L."/>
            <person name="Mateos J.L."/>
            <person name="Berns M.C."/>
            <person name="Bujdoso N."/>
            <person name="Piofczyk T."/>
            <person name="de Lorenzo L."/>
            <person name="Barrero-Sicilia C."/>
            <person name="Mateos I."/>
            <person name="Piednoel M."/>
            <person name="Hagmann J."/>
            <person name="Chen-Min-Tao R."/>
            <person name="Iglesias-Fernandez R."/>
            <person name="Schuster S.C."/>
            <person name="Alonso-Blanco C."/>
            <person name="Roudier F."/>
            <person name="Carbonero P."/>
            <person name="Paz-Ares J."/>
            <person name="Davis S.J."/>
            <person name="Pecinka A."/>
            <person name="Quesneville H."/>
            <person name="Colot V."/>
            <person name="Lysak M.A."/>
            <person name="Weigel D."/>
            <person name="Coupland G."/>
            <person name="Schneeberger K."/>
        </authorList>
    </citation>
    <scope>NUCLEOTIDE SEQUENCE [LARGE SCALE GENOMIC DNA]</scope>
    <source>
        <strain evidence="4">cv. Pajares</strain>
    </source>
</reference>
<dbReference type="Gene3D" id="1.20.1280.50">
    <property type="match status" value="1"/>
</dbReference>
<evidence type="ECO:0000259" key="2">
    <source>
        <dbReference type="SMART" id="SM00256"/>
    </source>
</evidence>
<dbReference type="SUPFAM" id="SSF81383">
    <property type="entry name" value="F-box domain"/>
    <property type="match status" value="1"/>
</dbReference>
<dbReference type="InterPro" id="IPR050942">
    <property type="entry name" value="F-box_BR-signaling"/>
</dbReference>
<evidence type="ECO:0000256" key="1">
    <source>
        <dbReference type="SAM" id="MobiDB-lite"/>
    </source>
</evidence>
<dbReference type="EMBL" id="CM002876">
    <property type="protein sequence ID" value="KFK28383.1"/>
    <property type="molecule type" value="Genomic_DNA"/>
</dbReference>
<dbReference type="OrthoDB" id="642536at2759"/>
<dbReference type="InterPro" id="IPR005174">
    <property type="entry name" value="KIB1-4_b-propeller"/>
</dbReference>
<dbReference type="Proteomes" id="UP000029120">
    <property type="component" value="Chromosome 8"/>
</dbReference>
<evidence type="ECO:0000313" key="4">
    <source>
        <dbReference type="Proteomes" id="UP000029120"/>
    </source>
</evidence>
<name>A0A087GET1_ARAAL</name>
<feature type="domain" description="F-box" evidence="2">
    <location>
        <begin position="34"/>
        <end position="74"/>
    </location>
</feature>
<dbReference type="SUPFAM" id="SSF50969">
    <property type="entry name" value="YVTN repeat-like/Quinoprotein amine dehydrogenase"/>
    <property type="match status" value="1"/>
</dbReference>
<proteinExistence type="predicted"/>
<evidence type="ECO:0000313" key="3">
    <source>
        <dbReference type="EMBL" id="KFK28383.1"/>
    </source>
</evidence>
<dbReference type="InterPro" id="IPR001810">
    <property type="entry name" value="F-box_dom"/>
</dbReference>
<keyword evidence="4" id="KW-1185">Reference proteome</keyword>
<dbReference type="Gramene" id="KFK28383">
    <property type="protein sequence ID" value="KFK28383"/>
    <property type="gene ID" value="AALP_AA8G507900"/>
</dbReference>
<dbReference type="InterPro" id="IPR011044">
    <property type="entry name" value="Quino_amine_DH_bsu"/>
</dbReference>
<dbReference type="AlphaFoldDB" id="A0A087GET1"/>
<accession>A0A087GET1</accession>
<feature type="compositionally biased region" description="Pro residues" evidence="1">
    <location>
        <begin position="1"/>
        <end position="12"/>
    </location>
</feature>
<organism evidence="3 4">
    <name type="scientific">Arabis alpina</name>
    <name type="common">Alpine rock-cress</name>
    <dbReference type="NCBI Taxonomy" id="50452"/>
    <lineage>
        <taxon>Eukaryota</taxon>
        <taxon>Viridiplantae</taxon>
        <taxon>Streptophyta</taxon>
        <taxon>Embryophyta</taxon>
        <taxon>Tracheophyta</taxon>
        <taxon>Spermatophyta</taxon>
        <taxon>Magnoliopsida</taxon>
        <taxon>eudicotyledons</taxon>
        <taxon>Gunneridae</taxon>
        <taxon>Pentapetalae</taxon>
        <taxon>rosids</taxon>
        <taxon>malvids</taxon>
        <taxon>Brassicales</taxon>
        <taxon>Brassicaceae</taxon>
        <taxon>Arabideae</taxon>
        <taxon>Arabis</taxon>
    </lineage>
</organism>
<dbReference type="Pfam" id="PF12937">
    <property type="entry name" value="F-box-like"/>
    <property type="match status" value="1"/>
</dbReference>
<dbReference type="Pfam" id="PF03478">
    <property type="entry name" value="Beta-prop_KIB1-4"/>
    <property type="match status" value="1"/>
</dbReference>
<dbReference type="CDD" id="cd09917">
    <property type="entry name" value="F-box_SF"/>
    <property type="match status" value="1"/>
</dbReference>
<feature type="region of interest" description="Disordered" evidence="1">
    <location>
        <begin position="1"/>
        <end position="27"/>
    </location>
</feature>
<dbReference type="PANTHER" id="PTHR44259">
    <property type="entry name" value="OS07G0183000 PROTEIN-RELATED"/>
    <property type="match status" value="1"/>
</dbReference>
<dbReference type="OMA" id="QSPPRCW"/>
<sequence>MASPQSSPPKSPAVPATAITRSGGRSTHHCWSNLPVDILLLIFERLGFADFERAKSVCSPWQSASRQSQPNNQIPWMILFPKDNNYCLLLNPEEKDKVYKTQDLGTDFTRSLCVATYRSWLLMVDDFQHNFYIVDLLTRERINLPSLKSEFGLTSPVFWIDEKTKDYLVIEKLNEETAISLKNGDNSWKQIPELSVIYECFNMVYKDHKLYCLDYNKLHIFDYSGEIPLQVFRIGVRRCVTRRFPIRMRLPGIPRELQIVRWTDNIVVTVRGDVLIVRGIRPSILEKWSFEIYKMDSSKKTKWDKIHSLGDESILLDLGITVLAKDIKGIKRNSIYFNGYCSIYEYDQNDIFIYNLDTKKVEQPQQFVSSSIPCSNARWFLPCFKRK</sequence>
<protein>
    <recommendedName>
        <fullName evidence="2">F-box domain-containing protein</fullName>
    </recommendedName>
</protein>